<protein>
    <submittedName>
        <fullName evidence="2">Calcium-dependent protein kinase 22</fullName>
    </submittedName>
</protein>
<reference evidence="2 3" key="1">
    <citation type="journal article" date="2022" name="Nat. Plants">
        <title>Genomes of leafy and leafless Platanthera orchids illuminate the evolution of mycoheterotrophy.</title>
        <authorList>
            <person name="Li M.H."/>
            <person name="Liu K.W."/>
            <person name="Li Z."/>
            <person name="Lu H.C."/>
            <person name="Ye Q.L."/>
            <person name="Zhang D."/>
            <person name="Wang J.Y."/>
            <person name="Li Y.F."/>
            <person name="Zhong Z.M."/>
            <person name="Liu X."/>
            <person name="Yu X."/>
            <person name="Liu D.K."/>
            <person name="Tu X.D."/>
            <person name="Liu B."/>
            <person name="Hao Y."/>
            <person name="Liao X.Y."/>
            <person name="Jiang Y.T."/>
            <person name="Sun W.H."/>
            <person name="Chen J."/>
            <person name="Chen Y.Q."/>
            <person name="Ai Y."/>
            <person name="Zhai J.W."/>
            <person name="Wu S.S."/>
            <person name="Zhou Z."/>
            <person name="Hsiao Y.Y."/>
            <person name="Wu W.L."/>
            <person name="Chen Y.Y."/>
            <person name="Lin Y.F."/>
            <person name="Hsu J.L."/>
            <person name="Li C.Y."/>
            <person name="Wang Z.W."/>
            <person name="Zhao X."/>
            <person name="Zhong W.Y."/>
            <person name="Ma X.K."/>
            <person name="Ma L."/>
            <person name="Huang J."/>
            <person name="Chen G.Z."/>
            <person name="Huang M.Z."/>
            <person name="Huang L."/>
            <person name="Peng D.H."/>
            <person name="Luo Y.B."/>
            <person name="Zou S.Q."/>
            <person name="Chen S.P."/>
            <person name="Lan S."/>
            <person name="Tsai W.C."/>
            <person name="Van de Peer Y."/>
            <person name="Liu Z.J."/>
        </authorList>
    </citation>
    <scope>NUCLEOTIDE SEQUENCE [LARGE SCALE GENOMIC DNA]</scope>
    <source>
        <strain evidence="2">Lor287</strain>
    </source>
</reference>
<dbReference type="EMBL" id="JBBWWQ010000005">
    <property type="protein sequence ID" value="KAK8946347.1"/>
    <property type="molecule type" value="Genomic_DNA"/>
</dbReference>
<dbReference type="PROSITE" id="PS50222">
    <property type="entry name" value="EF_HAND_2"/>
    <property type="match status" value="1"/>
</dbReference>
<evidence type="ECO:0000259" key="1">
    <source>
        <dbReference type="PROSITE" id="PS50222"/>
    </source>
</evidence>
<dbReference type="Pfam" id="PF13202">
    <property type="entry name" value="EF-hand_5"/>
    <property type="match status" value="1"/>
</dbReference>
<dbReference type="InterPro" id="IPR011992">
    <property type="entry name" value="EF-hand-dom_pair"/>
</dbReference>
<dbReference type="InterPro" id="IPR002048">
    <property type="entry name" value="EF_hand_dom"/>
</dbReference>
<evidence type="ECO:0000313" key="2">
    <source>
        <dbReference type="EMBL" id="KAK8946347.1"/>
    </source>
</evidence>
<name>A0AAP0BPY2_9ASPA</name>
<comment type="caution">
    <text evidence="2">The sequence shown here is derived from an EMBL/GenBank/DDBJ whole genome shotgun (WGS) entry which is preliminary data.</text>
</comment>
<dbReference type="Proteomes" id="UP001418222">
    <property type="component" value="Unassembled WGS sequence"/>
</dbReference>
<dbReference type="SUPFAM" id="SSF47473">
    <property type="entry name" value="EF-hand"/>
    <property type="match status" value="1"/>
</dbReference>
<accession>A0AAP0BPY2</accession>
<dbReference type="AlphaFoldDB" id="A0AAP0BPY2"/>
<keyword evidence="2" id="KW-0418">Kinase</keyword>
<gene>
    <name evidence="2" type="primary">CPK22</name>
    <name evidence="2" type="ORF">KSP39_PZI006948</name>
</gene>
<dbReference type="GO" id="GO:0016301">
    <property type="term" value="F:kinase activity"/>
    <property type="evidence" value="ECO:0007669"/>
    <property type="project" value="UniProtKB-KW"/>
</dbReference>
<keyword evidence="3" id="KW-1185">Reference proteome</keyword>
<dbReference type="GO" id="GO:0005509">
    <property type="term" value="F:calcium ion binding"/>
    <property type="evidence" value="ECO:0007669"/>
    <property type="project" value="InterPro"/>
</dbReference>
<proteinExistence type="predicted"/>
<keyword evidence="2" id="KW-0808">Transferase</keyword>
<dbReference type="Gene3D" id="1.10.238.10">
    <property type="entry name" value="EF-hand"/>
    <property type="match status" value="1"/>
</dbReference>
<feature type="domain" description="EF-hand" evidence="1">
    <location>
        <begin position="62"/>
        <end position="80"/>
    </location>
</feature>
<evidence type="ECO:0000313" key="3">
    <source>
        <dbReference type="Proteomes" id="UP001418222"/>
    </source>
</evidence>
<sequence length="80" mass="9234">MLLARVLVAARACQQCYIYGLNLFPVFLTFLNSRFGRADVDGNGTIDYIEFITATMHRHKLEREENLYSAFQYFDKDSSG</sequence>
<organism evidence="2 3">
    <name type="scientific">Platanthera zijinensis</name>
    <dbReference type="NCBI Taxonomy" id="2320716"/>
    <lineage>
        <taxon>Eukaryota</taxon>
        <taxon>Viridiplantae</taxon>
        <taxon>Streptophyta</taxon>
        <taxon>Embryophyta</taxon>
        <taxon>Tracheophyta</taxon>
        <taxon>Spermatophyta</taxon>
        <taxon>Magnoliopsida</taxon>
        <taxon>Liliopsida</taxon>
        <taxon>Asparagales</taxon>
        <taxon>Orchidaceae</taxon>
        <taxon>Orchidoideae</taxon>
        <taxon>Orchideae</taxon>
        <taxon>Orchidinae</taxon>
        <taxon>Platanthera</taxon>
    </lineage>
</organism>